<dbReference type="OrthoDB" id="7062868at2"/>
<dbReference type="RefSeq" id="WP_125569431.1">
    <property type="nucleotide sequence ID" value="NZ_AP019307.1"/>
</dbReference>
<evidence type="ECO:0000256" key="3">
    <source>
        <dbReference type="ARBA" id="ARBA00022723"/>
    </source>
</evidence>
<keyword evidence="2 6" id="KW-0540">Nuclease</keyword>
<evidence type="ECO:0000256" key="1">
    <source>
        <dbReference type="ARBA" id="ARBA00022649"/>
    </source>
</evidence>
<keyword evidence="4 6" id="KW-0378">Hydrolase</keyword>
<dbReference type="KEGG" id="nbe:Back2_23590"/>
<dbReference type="AlphaFoldDB" id="A0A3G9IIT6"/>
<evidence type="ECO:0000256" key="4">
    <source>
        <dbReference type="ARBA" id="ARBA00022801"/>
    </source>
</evidence>
<keyword evidence="9" id="KW-1185">Reference proteome</keyword>
<protein>
    <recommendedName>
        <fullName evidence="6">Ribonuclease VapC</fullName>
        <shortName evidence="6">RNase VapC</shortName>
        <ecNumber evidence="6">3.1.-.-</ecNumber>
    </recommendedName>
    <alternativeName>
        <fullName evidence="6">Toxin VapC</fullName>
    </alternativeName>
</protein>
<keyword evidence="5 6" id="KW-0460">Magnesium</keyword>
<dbReference type="HAMAP" id="MF_00265">
    <property type="entry name" value="VapC_Nob1"/>
    <property type="match status" value="1"/>
</dbReference>
<feature type="binding site" evidence="6">
    <location>
        <position position="7"/>
    </location>
    <ligand>
        <name>Mg(2+)</name>
        <dbReference type="ChEBI" id="CHEBI:18420"/>
    </ligand>
</feature>
<dbReference type="InterPro" id="IPR022907">
    <property type="entry name" value="VapC_family"/>
</dbReference>
<dbReference type="InterPro" id="IPR029060">
    <property type="entry name" value="PIN-like_dom_sf"/>
</dbReference>
<evidence type="ECO:0000313" key="9">
    <source>
        <dbReference type="Proteomes" id="UP000271573"/>
    </source>
</evidence>
<dbReference type="GO" id="GO:0004540">
    <property type="term" value="F:RNA nuclease activity"/>
    <property type="evidence" value="ECO:0007669"/>
    <property type="project" value="InterPro"/>
</dbReference>
<comment type="function">
    <text evidence="6">Toxic component of a toxin-antitoxin (TA) system. An RNase.</text>
</comment>
<dbReference type="Gene3D" id="3.40.50.1010">
    <property type="entry name" value="5'-nuclease"/>
    <property type="match status" value="1"/>
</dbReference>
<dbReference type="GO" id="GO:0090729">
    <property type="term" value="F:toxin activity"/>
    <property type="evidence" value="ECO:0007669"/>
    <property type="project" value="UniProtKB-KW"/>
</dbReference>
<keyword evidence="3 6" id="KW-0479">Metal-binding</keyword>
<accession>A0A3G9IIT6</accession>
<keyword evidence="1 6" id="KW-1277">Toxin-antitoxin system</keyword>
<dbReference type="GO" id="GO:0000287">
    <property type="term" value="F:magnesium ion binding"/>
    <property type="evidence" value="ECO:0007669"/>
    <property type="project" value="UniProtKB-UniRule"/>
</dbReference>
<dbReference type="Pfam" id="PF01850">
    <property type="entry name" value="PIN"/>
    <property type="match status" value="1"/>
</dbReference>
<sequence>MTYAILDSNVILTLLDGRAGAEAARSWLDGERGPLATTPQVLREVLAVSTRPRDRNGLGHSHERAVGNVGAVSRRLKLLPDTAAVASRLRALVAEGRAAGNQIHDANIVASALVHDAERIVTANVKHFARFADLIEIVPLAERV</sequence>
<dbReference type="Proteomes" id="UP000271573">
    <property type="component" value="Chromosome"/>
</dbReference>
<comment type="similarity">
    <text evidence="6">Belongs to the PINc/VapC protein family.</text>
</comment>
<keyword evidence="6" id="KW-0800">Toxin</keyword>
<feature type="binding site" evidence="6">
    <location>
        <position position="105"/>
    </location>
    <ligand>
        <name>Mg(2+)</name>
        <dbReference type="ChEBI" id="CHEBI:18420"/>
    </ligand>
</feature>
<dbReference type="SUPFAM" id="SSF88723">
    <property type="entry name" value="PIN domain-like"/>
    <property type="match status" value="1"/>
</dbReference>
<proteinExistence type="inferred from homology"/>
<evidence type="ECO:0000259" key="7">
    <source>
        <dbReference type="Pfam" id="PF01850"/>
    </source>
</evidence>
<evidence type="ECO:0000313" key="8">
    <source>
        <dbReference type="EMBL" id="BBH18072.1"/>
    </source>
</evidence>
<reference evidence="8 9" key="1">
    <citation type="submission" date="2018-11" db="EMBL/GenBank/DDBJ databases">
        <title>Complete genome sequence of Nocardioides baekrokdamisoli strain KCTC 39748.</title>
        <authorList>
            <person name="Kang S.W."/>
            <person name="Lee K.C."/>
            <person name="Kim K.K."/>
            <person name="Kim J.S."/>
            <person name="Kim D.S."/>
            <person name="Ko S.H."/>
            <person name="Yang S.H."/>
            <person name="Shin Y.K."/>
            <person name="Lee J.S."/>
        </authorList>
    </citation>
    <scope>NUCLEOTIDE SEQUENCE [LARGE SCALE GENOMIC DNA]</scope>
    <source>
        <strain evidence="8 9">KCTC 39748</strain>
    </source>
</reference>
<dbReference type="EMBL" id="AP019307">
    <property type="protein sequence ID" value="BBH18072.1"/>
    <property type="molecule type" value="Genomic_DNA"/>
</dbReference>
<dbReference type="EC" id="3.1.-.-" evidence="6"/>
<dbReference type="InterPro" id="IPR002716">
    <property type="entry name" value="PIN_dom"/>
</dbReference>
<organism evidence="8 9">
    <name type="scientific">Nocardioides baekrokdamisoli</name>
    <dbReference type="NCBI Taxonomy" id="1804624"/>
    <lineage>
        <taxon>Bacteria</taxon>
        <taxon>Bacillati</taxon>
        <taxon>Actinomycetota</taxon>
        <taxon>Actinomycetes</taxon>
        <taxon>Propionibacteriales</taxon>
        <taxon>Nocardioidaceae</taxon>
        <taxon>Nocardioides</taxon>
    </lineage>
</organism>
<dbReference type="GO" id="GO:0016787">
    <property type="term" value="F:hydrolase activity"/>
    <property type="evidence" value="ECO:0007669"/>
    <property type="project" value="UniProtKB-KW"/>
</dbReference>
<evidence type="ECO:0000256" key="2">
    <source>
        <dbReference type="ARBA" id="ARBA00022722"/>
    </source>
</evidence>
<evidence type="ECO:0000256" key="6">
    <source>
        <dbReference type="HAMAP-Rule" id="MF_00265"/>
    </source>
</evidence>
<evidence type="ECO:0000256" key="5">
    <source>
        <dbReference type="ARBA" id="ARBA00022842"/>
    </source>
</evidence>
<comment type="cofactor">
    <cofactor evidence="6">
        <name>Mg(2+)</name>
        <dbReference type="ChEBI" id="CHEBI:18420"/>
    </cofactor>
</comment>
<gene>
    <name evidence="6" type="primary">vapC</name>
    <name evidence="8" type="ORF">Back2_23590</name>
</gene>
<name>A0A3G9IIT6_9ACTN</name>
<feature type="domain" description="PIN" evidence="7">
    <location>
        <begin position="5"/>
        <end position="132"/>
    </location>
</feature>